<organism evidence="4 5">
    <name type="scientific">Diploscapter pachys</name>
    <dbReference type="NCBI Taxonomy" id="2018661"/>
    <lineage>
        <taxon>Eukaryota</taxon>
        <taxon>Metazoa</taxon>
        <taxon>Ecdysozoa</taxon>
        <taxon>Nematoda</taxon>
        <taxon>Chromadorea</taxon>
        <taxon>Rhabditida</taxon>
        <taxon>Rhabditina</taxon>
        <taxon>Rhabditomorpha</taxon>
        <taxon>Rhabditoidea</taxon>
        <taxon>Rhabditidae</taxon>
        <taxon>Diploscapter</taxon>
    </lineage>
</organism>
<dbReference type="PANTHER" id="PTHR37406">
    <property type="entry name" value="T4-TYPE LYSOZYME 1-RELATED"/>
    <property type="match status" value="1"/>
</dbReference>
<dbReference type="GO" id="GO:0042742">
    <property type="term" value="P:defense response to bacterium"/>
    <property type="evidence" value="ECO:0007669"/>
    <property type="project" value="UniProtKB-KW"/>
</dbReference>
<dbReference type="InterPro" id="IPR052619">
    <property type="entry name" value="Phage_lysozyme-like"/>
</dbReference>
<dbReference type="GO" id="GO:0003796">
    <property type="term" value="F:lysozyme activity"/>
    <property type="evidence" value="ECO:0007669"/>
    <property type="project" value="InterPro"/>
</dbReference>
<dbReference type="Gene3D" id="1.10.530.40">
    <property type="match status" value="1"/>
</dbReference>
<dbReference type="GO" id="GO:0031640">
    <property type="term" value="P:killing of cells of another organism"/>
    <property type="evidence" value="ECO:0007669"/>
    <property type="project" value="UniProtKB-KW"/>
</dbReference>
<evidence type="ECO:0000313" key="4">
    <source>
        <dbReference type="EMBL" id="PAV82508.1"/>
    </source>
</evidence>
<dbReference type="OrthoDB" id="5945565at2759"/>
<evidence type="ECO:0008006" key="6">
    <source>
        <dbReference type="Google" id="ProtNLM"/>
    </source>
</evidence>
<dbReference type="AlphaFoldDB" id="A0A2A2L8P0"/>
<dbReference type="EMBL" id="LIAE01007045">
    <property type="protein sequence ID" value="PAV82508.1"/>
    <property type="molecule type" value="Genomic_DNA"/>
</dbReference>
<name>A0A2A2L8P0_9BILA</name>
<proteinExistence type="predicted"/>
<keyword evidence="5" id="KW-1185">Reference proteome</keyword>
<feature type="signal peptide" evidence="3">
    <location>
        <begin position="1"/>
        <end position="19"/>
    </location>
</feature>
<evidence type="ECO:0000313" key="5">
    <source>
        <dbReference type="Proteomes" id="UP000218231"/>
    </source>
</evidence>
<keyword evidence="1" id="KW-0929">Antimicrobial</keyword>
<keyword evidence="3" id="KW-0732">Signal</keyword>
<evidence type="ECO:0000256" key="3">
    <source>
        <dbReference type="SAM" id="SignalP"/>
    </source>
</evidence>
<keyword evidence="2" id="KW-0081">Bacteriolytic enzyme</keyword>
<sequence length="189" mass="20597">MLNRLLISLLAIYIPAVESCNGRVPVSPTGTCGPQQTMFNEAFCRCCYVDTKGHPTIGIGYNLDQPGADATMRKYGLNVTAVKQDCYEHTTKHCLTQANALDLFNTISYSDKVGCVERFVPGLPPTVKAAVVDMAFGGCGSLQGYPNMKDALMKRDWKRAADESTKSDWCGIVGPTRCQMDHRCIASGM</sequence>
<reference evidence="4 5" key="1">
    <citation type="journal article" date="2017" name="Curr. Biol.">
        <title>Genome architecture and evolution of a unichromosomal asexual nematode.</title>
        <authorList>
            <person name="Fradin H."/>
            <person name="Zegar C."/>
            <person name="Gutwein M."/>
            <person name="Lucas J."/>
            <person name="Kovtun M."/>
            <person name="Corcoran D."/>
            <person name="Baugh L.R."/>
            <person name="Kiontke K."/>
            <person name="Gunsalus K."/>
            <person name="Fitch D.H."/>
            <person name="Piano F."/>
        </authorList>
    </citation>
    <scope>NUCLEOTIDE SEQUENCE [LARGE SCALE GENOMIC DNA]</scope>
    <source>
        <strain evidence="4">PF1309</strain>
    </source>
</reference>
<protein>
    <recommendedName>
        <fullName evidence="6">Lysozyme</fullName>
    </recommendedName>
</protein>
<dbReference type="SUPFAM" id="SSF53955">
    <property type="entry name" value="Lysozyme-like"/>
    <property type="match status" value="1"/>
</dbReference>
<dbReference type="Proteomes" id="UP000218231">
    <property type="component" value="Unassembled WGS sequence"/>
</dbReference>
<dbReference type="InterPro" id="IPR023347">
    <property type="entry name" value="Lysozyme_dom_sf"/>
</dbReference>
<evidence type="ECO:0000256" key="1">
    <source>
        <dbReference type="ARBA" id="ARBA00022529"/>
    </source>
</evidence>
<feature type="chain" id="PRO_5012449126" description="Lysozyme" evidence="3">
    <location>
        <begin position="20"/>
        <end position="189"/>
    </location>
</feature>
<accession>A0A2A2L8P0</accession>
<gene>
    <name evidence="4" type="ORF">WR25_16282</name>
</gene>
<comment type="caution">
    <text evidence="4">The sequence shown here is derived from an EMBL/GenBank/DDBJ whole genome shotgun (WGS) entry which is preliminary data.</text>
</comment>
<dbReference type="PANTHER" id="PTHR37406:SF1">
    <property type="entry name" value="T4-TYPE LYSOZYME 1-RELATED"/>
    <property type="match status" value="1"/>
</dbReference>
<dbReference type="InterPro" id="IPR023346">
    <property type="entry name" value="Lysozyme-like_dom_sf"/>
</dbReference>
<evidence type="ECO:0000256" key="2">
    <source>
        <dbReference type="ARBA" id="ARBA00022638"/>
    </source>
</evidence>